<evidence type="ECO:0000256" key="2">
    <source>
        <dbReference type="ARBA" id="ARBA00006739"/>
    </source>
</evidence>
<feature type="domain" description="Glycosyltransferase 2-like" evidence="6">
    <location>
        <begin position="12"/>
        <end position="166"/>
    </location>
</feature>
<dbReference type="PANTHER" id="PTHR43179">
    <property type="entry name" value="RHAMNOSYLTRANSFERASE WBBL"/>
    <property type="match status" value="1"/>
</dbReference>
<keyword evidence="4 7" id="KW-0808">Transferase</keyword>
<evidence type="ECO:0000256" key="1">
    <source>
        <dbReference type="ARBA" id="ARBA00004776"/>
    </source>
</evidence>
<keyword evidence="5" id="KW-0472">Membrane</keyword>
<accession>A0A2N6K8L2</accession>
<keyword evidence="8" id="KW-1185">Reference proteome</keyword>
<evidence type="ECO:0000259" key="6">
    <source>
        <dbReference type="Pfam" id="PF00535"/>
    </source>
</evidence>
<evidence type="ECO:0000313" key="7">
    <source>
        <dbReference type="EMBL" id="PLZ93933.1"/>
    </source>
</evidence>
<dbReference type="RefSeq" id="WP_016865397.1">
    <property type="nucleotide sequence ID" value="NZ_CAWNVR010000512.1"/>
</dbReference>
<dbReference type="SUPFAM" id="SSF53448">
    <property type="entry name" value="Nucleotide-diphospho-sugar transferases"/>
    <property type="match status" value="1"/>
</dbReference>
<dbReference type="InterPro" id="IPR029044">
    <property type="entry name" value="Nucleotide-diphossugar_trans"/>
</dbReference>
<evidence type="ECO:0000313" key="8">
    <source>
        <dbReference type="Proteomes" id="UP000235036"/>
    </source>
</evidence>
<dbReference type="GO" id="GO:0016757">
    <property type="term" value="F:glycosyltransferase activity"/>
    <property type="evidence" value="ECO:0007669"/>
    <property type="project" value="UniProtKB-KW"/>
</dbReference>
<dbReference type="EMBL" id="NRQW01000043">
    <property type="protein sequence ID" value="PLZ93933.1"/>
    <property type="molecule type" value="Genomic_DNA"/>
</dbReference>
<evidence type="ECO:0000256" key="3">
    <source>
        <dbReference type="ARBA" id="ARBA00022676"/>
    </source>
</evidence>
<proteinExistence type="inferred from homology"/>
<comment type="pathway">
    <text evidence="1">Cell wall biogenesis; cell wall polysaccharide biosynthesis.</text>
</comment>
<dbReference type="Pfam" id="PF00535">
    <property type="entry name" value="Glycos_transf_2"/>
    <property type="match status" value="1"/>
</dbReference>
<evidence type="ECO:0000256" key="4">
    <source>
        <dbReference type="ARBA" id="ARBA00022679"/>
    </source>
</evidence>
<evidence type="ECO:0000256" key="5">
    <source>
        <dbReference type="SAM" id="Phobius"/>
    </source>
</evidence>
<dbReference type="InterPro" id="IPR001173">
    <property type="entry name" value="Glyco_trans_2-like"/>
</dbReference>
<dbReference type="Proteomes" id="UP000235036">
    <property type="component" value="Unassembled WGS sequence"/>
</dbReference>
<keyword evidence="3" id="KW-0328">Glycosyltransferase</keyword>
<comment type="caution">
    <text evidence="7">The sequence shown here is derived from an EMBL/GenBank/DDBJ whole genome shotgun (WGS) entry which is preliminary data.</text>
</comment>
<keyword evidence="5" id="KW-0812">Transmembrane</keyword>
<name>A0A2N6K8L2_FISMU</name>
<sequence length="282" mass="32675">MIYFLTVNYYSTNLIAKLISSLPRDKKLGFQVIIINNSCDDNSIVSLKDENVIILNATKNLGFGNACNLGLKFIYAQEPQAIVWIINPDAYLIESDLEKVQSFFKSYPEISILGTIIHTPADEVWFAGGYFNVKTGEISSRNFFTEQNQDYIKCDWITGCSFIINLSNFGKCPLFDPAYFLYYEDFDFCQRYTQQGHLIAVTQKFGVIHQPSSITNKYVFRKIKNSTYGYLLSLDRYTNQLVFSLRLTRLFFYALFLMFIKPQIGLGKIYGVFLYFWKRGNE</sequence>
<dbReference type="Gene3D" id="3.90.550.10">
    <property type="entry name" value="Spore Coat Polysaccharide Biosynthesis Protein SpsA, Chain A"/>
    <property type="match status" value="1"/>
</dbReference>
<dbReference type="AlphaFoldDB" id="A0A2N6K8L2"/>
<feature type="transmembrane region" description="Helical" evidence="5">
    <location>
        <begin position="250"/>
        <end position="277"/>
    </location>
</feature>
<gene>
    <name evidence="7" type="ORF">CEN44_01800</name>
</gene>
<comment type="similarity">
    <text evidence="2">Belongs to the glycosyltransferase 2 family.</text>
</comment>
<dbReference type="PANTHER" id="PTHR43179:SF12">
    <property type="entry name" value="GALACTOFURANOSYLTRANSFERASE GLFT2"/>
    <property type="match status" value="1"/>
</dbReference>
<keyword evidence="5" id="KW-1133">Transmembrane helix</keyword>
<organism evidence="7 8">
    <name type="scientific">Fischerella muscicola CCMEE 5323</name>
    <dbReference type="NCBI Taxonomy" id="2019572"/>
    <lineage>
        <taxon>Bacteria</taxon>
        <taxon>Bacillati</taxon>
        <taxon>Cyanobacteriota</taxon>
        <taxon>Cyanophyceae</taxon>
        <taxon>Nostocales</taxon>
        <taxon>Hapalosiphonaceae</taxon>
        <taxon>Fischerella</taxon>
    </lineage>
</organism>
<protein>
    <submittedName>
        <fullName evidence="7">Glycosyl transferase</fullName>
    </submittedName>
</protein>
<reference evidence="7 8" key="1">
    <citation type="submission" date="2017-08" db="EMBL/GenBank/DDBJ databases">
        <title>Genomes of Fischerella (Mastigocladus) sp. strains.</title>
        <authorList>
            <person name="Miller S.R."/>
        </authorList>
    </citation>
    <scope>NUCLEOTIDE SEQUENCE [LARGE SCALE GENOMIC DNA]</scope>
    <source>
        <strain evidence="7 8">CCMEE 5323</strain>
    </source>
</reference>